<evidence type="ECO:0000313" key="1">
    <source>
        <dbReference type="EMBL" id="CAH0488312.1"/>
    </source>
</evidence>
<evidence type="ECO:0000313" key="4">
    <source>
        <dbReference type="Proteomes" id="UP001159659"/>
    </source>
</evidence>
<comment type="caution">
    <text evidence="2">The sequence shown here is derived from an EMBL/GenBank/DDBJ whole genome shotgun (WGS) entry which is preliminary data.</text>
</comment>
<accession>A0AAV0THS1</accession>
<keyword evidence="3" id="KW-1185">Reference proteome</keyword>
<name>A0AAV0THS1_9STRA</name>
<proteinExistence type="predicted"/>
<evidence type="ECO:0000313" key="3">
    <source>
        <dbReference type="Proteomes" id="UP001157938"/>
    </source>
</evidence>
<dbReference type="EMBL" id="CANTFK010000666">
    <property type="protein sequence ID" value="CAI5722141.1"/>
    <property type="molecule type" value="Genomic_DNA"/>
</dbReference>
<protein>
    <submittedName>
        <fullName evidence="2">Uncharacterized protein</fullName>
    </submittedName>
</protein>
<dbReference type="Proteomes" id="UP001157938">
    <property type="component" value="Unassembled WGS sequence"/>
</dbReference>
<gene>
    <name evidence="1" type="ORF">PFR001_LOCUS3801</name>
    <name evidence="2" type="ORF">PFR002_LOCUS4371</name>
</gene>
<dbReference type="AlphaFoldDB" id="A0AAV0THS1"/>
<sequence length="186" mass="21340">MEIQDILPTYDIKQFVFADAKSASRLVAHILNQVSRPTALTDAMLLVDAYSDLLLRDRAAVQIFCRNMIQYLQQSVKLRPITDFFFSVSVLRDSEKREMKLKQLMKPKMMFGEGHDDAETTRSISNISNTHLSRNRKGKKCAGVLSEHRLPVNAKRQRAHENGCSQPLDYACHRLQQDDGETRLVF</sequence>
<reference evidence="2" key="2">
    <citation type="submission" date="2022-12" db="EMBL/GenBank/DDBJ databases">
        <authorList>
            <person name="Webb A."/>
        </authorList>
    </citation>
    <scope>NUCLEOTIDE SEQUENCE</scope>
    <source>
        <strain evidence="2">Pf2</strain>
    </source>
</reference>
<organism evidence="2 4">
    <name type="scientific">Peronospora farinosa</name>
    <dbReference type="NCBI Taxonomy" id="134698"/>
    <lineage>
        <taxon>Eukaryota</taxon>
        <taxon>Sar</taxon>
        <taxon>Stramenopiles</taxon>
        <taxon>Oomycota</taxon>
        <taxon>Peronosporomycetes</taxon>
        <taxon>Peronosporales</taxon>
        <taxon>Peronosporaceae</taxon>
        <taxon>Peronospora</taxon>
    </lineage>
</organism>
<evidence type="ECO:0000313" key="2">
    <source>
        <dbReference type="EMBL" id="CAI5722141.1"/>
    </source>
</evidence>
<dbReference type="EMBL" id="CAKLBC010000792">
    <property type="protein sequence ID" value="CAH0488312.1"/>
    <property type="molecule type" value="Genomic_DNA"/>
</dbReference>
<reference evidence="1 3" key="1">
    <citation type="submission" date="2021-11" db="EMBL/GenBank/DDBJ databases">
        <authorList>
            <person name="Islam A."/>
            <person name="Islam S."/>
            <person name="Flora M.S."/>
            <person name="Rahman M."/>
            <person name="Ziaur R.M."/>
            <person name="Epstein J.H."/>
            <person name="Hassan M."/>
            <person name="Klassen M."/>
            <person name="Woodard K."/>
            <person name="Webb A."/>
            <person name="Webby R.J."/>
            <person name="El Zowalaty M.E."/>
        </authorList>
    </citation>
    <scope>NUCLEOTIDE SEQUENCE [LARGE SCALE GENOMIC DNA]</scope>
    <source>
        <strain evidence="1">Pf1</strain>
    </source>
</reference>
<dbReference type="Proteomes" id="UP001159659">
    <property type="component" value="Unassembled WGS sequence"/>
</dbReference>